<sequence>MFKNKNKQQMFKTRFLLLYILNTFSLIVLQQH</sequence>
<reference evidence="2" key="2">
    <citation type="journal article" date="2015" name="Fish Shellfish Immunol.">
        <title>Early steps in the European eel (Anguilla anguilla)-Vibrio vulnificus interaction in the gills: Role of the RtxA13 toxin.</title>
        <authorList>
            <person name="Callol A."/>
            <person name="Pajuelo D."/>
            <person name="Ebbesson L."/>
            <person name="Teles M."/>
            <person name="MacKenzie S."/>
            <person name="Amaro C."/>
        </authorList>
    </citation>
    <scope>NUCLEOTIDE SEQUENCE</scope>
</reference>
<name>A0A0E9UV58_ANGAN</name>
<protein>
    <submittedName>
        <fullName evidence="2">Uncharacterized protein</fullName>
    </submittedName>
</protein>
<reference evidence="2" key="1">
    <citation type="submission" date="2014-11" db="EMBL/GenBank/DDBJ databases">
        <authorList>
            <person name="Amaro Gonzalez C."/>
        </authorList>
    </citation>
    <scope>NUCLEOTIDE SEQUENCE</scope>
</reference>
<dbReference type="EMBL" id="GBXM01039487">
    <property type="protein sequence ID" value="JAH69090.1"/>
    <property type="molecule type" value="Transcribed_RNA"/>
</dbReference>
<keyword evidence="1" id="KW-1133">Transmembrane helix</keyword>
<evidence type="ECO:0000313" key="2">
    <source>
        <dbReference type="EMBL" id="JAH69090.1"/>
    </source>
</evidence>
<keyword evidence="1" id="KW-0812">Transmembrane</keyword>
<accession>A0A0E9UV58</accession>
<organism evidence="2">
    <name type="scientific">Anguilla anguilla</name>
    <name type="common">European freshwater eel</name>
    <name type="synonym">Muraena anguilla</name>
    <dbReference type="NCBI Taxonomy" id="7936"/>
    <lineage>
        <taxon>Eukaryota</taxon>
        <taxon>Metazoa</taxon>
        <taxon>Chordata</taxon>
        <taxon>Craniata</taxon>
        <taxon>Vertebrata</taxon>
        <taxon>Euteleostomi</taxon>
        <taxon>Actinopterygii</taxon>
        <taxon>Neopterygii</taxon>
        <taxon>Teleostei</taxon>
        <taxon>Anguilliformes</taxon>
        <taxon>Anguillidae</taxon>
        <taxon>Anguilla</taxon>
    </lineage>
</organism>
<dbReference type="AlphaFoldDB" id="A0A0E9UV58"/>
<feature type="transmembrane region" description="Helical" evidence="1">
    <location>
        <begin position="12"/>
        <end position="29"/>
    </location>
</feature>
<keyword evidence="1" id="KW-0472">Membrane</keyword>
<evidence type="ECO:0000256" key="1">
    <source>
        <dbReference type="SAM" id="Phobius"/>
    </source>
</evidence>
<proteinExistence type="predicted"/>